<protein>
    <submittedName>
        <fullName evidence="1">Uncharacterized protein</fullName>
    </submittedName>
</protein>
<accession>A0ACC0S4B2</accession>
<proteinExistence type="predicted"/>
<dbReference type="EMBL" id="CM009301">
    <property type="protein sequence ID" value="KAI9384218.1"/>
    <property type="molecule type" value="Genomic_DNA"/>
</dbReference>
<dbReference type="Proteomes" id="UP000006729">
    <property type="component" value="Chromosome 12"/>
</dbReference>
<evidence type="ECO:0000313" key="1">
    <source>
        <dbReference type="EMBL" id="KAI9384218.1"/>
    </source>
</evidence>
<comment type="caution">
    <text evidence="1">The sequence shown here is derived from an EMBL/GenBank/DDBJ whole genome shotgun (WGS) entry which is preliminary data.</text>
</comment>
<evidence type="ECO:0000313" key="2">
    <source>
        <dbReference type="Proteomes" id="UP000006729"/>
    </source>
</evidence>
<keyword evidence="2" id="KW-1185">Reference proteome</keyword>
<sequence length="242" mass="27765">MSKVVESDADTVSQRKDDDNLDEVVRTGYFDMPPLTVDEAIEQLENVDHAFYGFRNEETGTNLWFLRQFLCTDPLCSQLTDTVKEHVEDKVGKAVQKFSHLIREVDARLSVRGGEFGKGPRIRKCRHGVVRAEEDSETIYATIDLVSSIIQSKLRKMKEESDHGRHMKGLNRLKIREPMPQVMEDDADAVSRKEDDDYLDEAVHTKYFDMPPLTVDEAIVRLGNVDHAFYGFGHAEGERYRI</sequence>
<gene>
    <name evidence="1" type="ORF">POPTR_012G026375v4</name>
</gene>
<organism evidence="1 2">
    <name type="scientific">Populus trichocarpa</name>
    <name type="common">Western balsam poplar</name>
    <name type="synonym">Populus balsamifera subsp. trichocarpa</name>
    <dbReference type="NCBI Taxonomy" id="3694"/>
    <lineage>
        <taxon>Eukaryota</taxon>
        <taxon>Viridiplantae</taxon>
        <taxon>Streptophyta</taxon>
        <taxon>Embryophyta</taxon>
        <taxon>Tracheophyta</taxon>
        <taxon>Spermatophyta</taxon>
        <taxon>Magnoliopsida</taxon>
        <taxon>eudicotyledons</taxon>
        <taxon>Gunneridae</taxon>
        <taxon>Pentapetalae</taxon>
        <taxon>rosids</taxon>
        <taxon>fabids</taxon>
        <taxon>Malpighiales</taxon>
        <taxon>Salicaceae</taxon>
        <taxon>Saliceae</taxon>
        <taxon>Populus</taxon>
    </lineage>
</organism>
<reference evidence="1 2" key="1">
    <citation type="journal article" date="2006" name="Science">
        <title>The genome of black cottonwood, Populus trichocarpa (Torr. &amp; Gray).</title>
        <authorList>
            <person name="Tuskan G.A."/>
            <person name="Difazio S."/>
            <person name="Jansson S."/>
            <person name="Bohlmann J."/>
            <person name="Grigoriev I."/>
            <person name="Hellsten U."/>
            <person name="Putnam N."/>
            <person name="Ralph S."/>
            <person name="Rombauts S."/>
            <person name="Salamov A."/>
            <person name="Schein J."/>
            <person name="Sterck L."/>
            <person name="Aerts A."/>
            <person name="Bhalerao R.R."/>
            <person name="Bhalerao R.P."/>
            <person name="Blaudez D."/>
            <person name="Boerjan W."/>
            <person name="Brun A."/>
            <person name="Brunner A."/>
            <person name="Busov V."/>
            <person name="Campbell M."/>
            <person name="Carlson J."/>
            <person name="Chalot M."/>
            <person name="Chapman J."/>
            <person name="Chen G.L."/>
            <person name="Cooper D."/>
            <person name="Coutinho P.M."/>
            <person name="Couturier J."/>
            <person name="Covert S."/>
            <person name="Cronk Q."/>
            <person name="Cunningham R."/>
            <person name="Davis J."/>
            <person name="Degroeve S."/>
            <person name="Dejardin A."/>
            <person name="Depamphilis C."/>
            <person name="Detter J."/>
            <person name="Dirks B."/>
            <person name="Dubchak I."/>
            <person name="Duplessis S."/>
            <person name="Ehlting J."/>
            <person name="Ellis B."/>
            <person name="Gendler K."/>
            <person name="Goodstein D."/>
            <person name="Gribskov M."/>
            <person name="Grimwood J."/>
            <person name="Groover A."/>
            <person name="Gunter L."/>
            <person name="Hamberger B."/>
            <person name="Heinze B."/>
            <person name="Helariutta Y."/>
            <person name="Henrissat B."/>
            <person name="Holligan D."/>
            <person name="Holt R."/>
            <person name="Huang W."/>
            <person name="Islam-Faridi N."/>
            <person name="Jones S."/>
            <person name="Jones-Rhoades M."/>
            <person name="Jorgensen R."/>
            <person name="Joshi C."/>
            <person name="Kangasjarvi J."/>
            <person name="Karlsson J."/>
            <person name="Kelleher C."/>
            <person name="Kirkpatrick R."/>
            <person name="Kirst M."/>
            <person name="Kohler A."/>
            <person name="Kalluri U."/>
            <person name="Larimer F."/>
            <person name="Leebens-Mack J."/>
            <person name="Leple J.C."/>
            <person name="Locascio P."/>
            <person name="Lou Y."/>
            <person name="Lucas S."/>
            <person name="Martin F."/>
            <person name="Montanini B."/>
            <person name="Napoli C."/>
            <person name="Nelson D.R."/>
            <person name="Nelson C."/>
            <person name="Nieminen K."/>
            <person name="Nilsson O."/>
            <person name="Pereda V."/>
            <person name="Peter G."/>
            <person name="Philippe R."/>
            <person name="Pilate G."/>
            <person name="Poliakov A."/>
            <person name="Razumovskaya J."/>
            <person name="Richardson P."/>
            <person name="Rinaldi C."/>
            <person name="Ritland K."/>
            <person name="Rouze P."/>
            <person name="Ryaboy D."/>
            <person name="Schmutz J."/>
            <person name="Schrader J."/>
            <person name="Segerman B."/>
            <person name="Shin H."/>
            <person name="Siddiqui A."/>
            <person name="Sterky F."/>
            <person name="Terry A."/>
            <person name="Tsai C.J."/>
            <person name="Uberbacher E."/>
            <person name="Unneberg P."/>
            <person name="Vahala J."/>
            <person name="Wall K."/>
            <person name="Wessler S."/>
            <person name="Yang G."/>
            <person name="Yin T."/>
            <person name="Douglas C."/>
            <person name="Marra M."/>
            <person name="Sandberg G."/>
            <person name="Van de Peer Y."/>
            <person name="Rokhsar D."/>
        </authorList>
    </citation>
    <scope>NUCLEOTIDE SEQUENCE [LARGE SCALE GENOMIC DNA]</scope>
    <source>
        <strain evidence="2">cv. Nisqually</strain>
    </source>
</reference>
<name>A0ACC0S4B2_POPTR</name>